<dbReference type="EMBL" id="RQET01000004">
    <property type="protein sequence ID" value="TGK12242.1"/>
    <property type="molecule type" value="Genomic_DNA"/>
</dbReference>
<proteinExistence type="predicted"/>
<dbReference type="InterPro" id="IPR054024">
    <property type="entry name" value="DUF6946"/>
</dbReference>
<dbReference type="Pfam" id="PF22187">
    <property type="entry name" value="DUF6946"/>
    <property type="match status" value="1"/>
</dbReference>
<reference evidence="2" key="1">
    <citation type="journal article" date="2019" name="PLoS Negl. Trop. Dis.">
        <title>Revisiting the worldwide diversity of Leptospira species in the environment.</title>
        <authorList>
            <person name="Vincent A.T."/>
            <person name="Schiettekatte O."/>
            <person name="Bourhy P."/>
            <person name="Veyrier F.J."/>
            <person name="Picardeau M."/>
        </authorList>
    </citation>
    <scope>NUCLEOTIDE SEQUENCE [LARGE SCALE GENOMIC DNA]</scope>
    <source>
        <strain evidence="2">SSW15</strain>
    </source>
</reference>
<dbReference type="Proteomes" id="UP000298458">
    <property type="component" value="Unassembled WGS sequence"/>
</dbReference>
<name>A0A4R9GHL1_9LEPT</name>
<dbReference type="RefSeq" id="WP_135767644.1">
    <property type="nucleotide sequence ID" value="NZ_RQET01000004.1"/>
</dbReference>
<keyword evidence="3" id="KW-1185">Reference proteome</keyword>
<gene>
    <name evidence="2" type="ORF">EHO60_08240</name>
</gene>
<sequence>MFLKEIRHFYEWKDLLYSPEHFMQGLPAFELAREWQEANGIPAGLSRQLNRISELEDLKLLFGIPQFKIPMPVLTQRSQTDLLAFCKNHKGLWILTVEGKETLGPRIRDWLAESPARSQKLFRLLESLGIPEKEALHLRFQLIRRLYSLITFMDDFSTPQGIFLIQGFGGDKSLYDDFHQFLSALGIRPSKDPLPVSLQLGGKHVYFVFYDS</sequence>
<evidence type="ECO:0000259" key="1">
    <source>
        <dbReference type="Pfam" id="PF22187"/>
    </source>
</evidence>
<comment type="caution">
    <text evidence="2">The sequence shown here is derived from an EMBL/GenBank/DDBJ whole genome shotgun (WGS) entry which is preliminary data.</text>
</comment>
<dbReference type="AlphaFoldDB" id="A0A4R9GHL1"/>
<evidence type="ECO:0000313" key="3">
    <source>
        <dbReference type="Proteomes" id="UP000298458"/>
    </source>
</evidence>
<evidence type="ECO:0000313" key="2">
    <source>
        <dbReference type="EMBL" id="TGK12242.1"/>
    </source>
</evidence>
<organism evidence="2 3">
    <name type="scientific">Leptospira fletcheri</name>
    <dbReference type="NCBI Taxonomy" id="2484981"/>
    <lineage>
        <taxon>Bacteria</taxon>
        <taxon>Pseudomonadati</taxon>
        <taxon>Spirochaetota</taxon>
        <taxon>Spirochaetia</taxon>
        <taxon>Leptospirales</taxon>
        <taxon>Leptospiraceae</taxon>
        <taxon>Leptospira</taxon>
    </lineage>
</organism>
<protein>
    <recommendedName>
        <fullName evidence="1">DUF6946 domain-containing protein</fullName>
    </recommendedName>
</protein>
<feature type="domain" description="DUF6946" evidence="1">
    <location>
        <begin position="9"/>
        <end position="208"/>
    </location>
</feature>
<dbReference type="OrthoDB" id="323633at2"/>
<accession>A0A4R9GHL1</accession>